<dbReference type="PROSITE" id="PS50110">
    <property type="entry name" value="RESPONSE_REGULATORY"/>
    <property type="match status" value="1"/>
</dbReference>
<evidence type="ECO:0000256" key="1">
    <source>
        <dbReference type="ARBA" id="ARBA00022553"/>
    </source>
</evidence>
<dbReference type="EMBL" id="AUZY01012221">
    <property type="protein sequence ID" value="EQD31126.1"/>
    <property type="molecule type" value="Genomic_DNA"/>
</dbReference>
<feature type="domain" description="Response regulatory" evidence="3">
    <location>
        <begin position="1"/>
        <end position="120"/>
    </location>
</feature>
<dbReference type="AlphaFoldDB" id="T0Y7P4"/>
<gene>
    <name evidence="4" type="ORF">B1B_18264</name>
</gene>
<keyword evidence="2" id="KW-0902">Two-component regulatory system</keyword>
<protein>
    <submittedName>
        <fullName evidence="4">Response regulator receiver protein</fullName>
    </submittedName>
</protein>
<dbReference type="Gene3D" id="3.40.50.2300">
    <property type="match status" value="1"/>
</dbReference>
<feature type="non-terminal residue" evidence="4">
    <location>
        <position position="1"/>
    </location>
</feature>
<dbReference type="GO" id="GO:0000160">
    <property type="term" value="P:phosphorelay signal transduction system"/>
    <property type="evidence" value="ECO:0007669"/>
    <property type="project" value="UniProtKB-KW"/>
</dbReference>
<proteinExistence type="predicted"/>
<dbReference type="InterPro" id="IPR001789">
    <property type="entry name" value="Sig_transdc_resp-reg_receiver"/>
</dbReference>
<comment type="caution">
    <text evidence="4">The sequence shown here is derived from an EMBL/GenBank/DDBJ whole genome shotgun (WGS) entry which is preliminary data.</text>
</comment>
<dbReference type="SUPFAM" id="SSF52172">
    <property type="entry name" value="CheY-like"/>
    <property type="match status" value="1"/>
</dbReference>
<dbReference type="PANTHER" id="PTHR45339:SF1">
    <property type="entry name" value="HYBRID SIGNAL TRANSDUCTION HISTIDINE KINASE J"/>
    <property type="match status" value="1"/>
</dbReference>
<dbReference type="Pfam" id="PF00072">
    <property type="entry name" value="Response_reg"/>
    <property type="match status" value="1"/>
</dbReference>
<evidence type="ECO:0000313" key="4">
    <source>
        <dbReference type="EMBL" id="EQD31126.1"/>
    </source>
</evidence>
<dbReference type="SMART" id="SM00448">
    <property type="entry name" value="REC"/>
    <property type="match status" value="1"/>
</dbReference>
<evidence type="ECO:0000256" key="2">
    <source>
        <dbReference type="ARBA" id="ARBA00023012"/>
    </source>
</evidence>
<reference evidence="4" key="2">
    <citation type="journal article" date="2014" name="ISME J.">
        <title>Microbial stratification in low pH oxic and suboxic macroscopic growths along an acid mine drainage.</title>
        <authorList>
            <person name="Mendez-Garcia C."/>
            <person name="Mesa V."/>
            <person name="Sprenger R.R."/>
            <person name="Richter M."/>
            <person name="Diez M.S."/>
            <person name="Solano J."/>
            <person name="Bargiela R."/>
            <person name="Golyshina O.V."/>
            <person name="Manteca A."/>
            <person name="Ramos J.L."/>
            <person name="Gallego J.R."/>
            <person name="Llorente I."/>
            <person name="Martins Dos Santos V.A."/>
            <person name="Jensen O.N."/>
            <person name="Pelaez A.I."/>
            <person name="Sanchez J."/>
            <person name="Ferrer M."/>
        </authorList>
    </citation>
    <scope>NUCLEOTIDE SEQUENCE</scope>
</reference>
<evidence type="ECO:0000259" key="3">
    <source>
        <dbReference type="PROSITE" id="PS50110"/>
    </source>
</evidence>
<dbReference type="CDD" id="cd17546">
    <property type="entry name" value="REC_hyHK_CKI1_RcsC-like"/>
    <property type="match status" value="1"/>
</dbReference>
<keyword evidence="1" id="KW-0597">Phosphoprotein</keyword>
<dbReference type="InterPro" id="IPR011006">
    <property type="entry name" value="CheY-like_superfamily"/>
</dbReference>
<reference evidence="4" key="1">
    <citation type="submission" date="2013-08" db="EMBL/GenBank/DDBJ databases">
        <authorList>
            <person name="Mendez C."/>
            <person name="Richter M."/>
            <person name="Ferrer M."/>
            <person name="Sanchez J."/>
        </authorList>
    </citation>
    <scope>NUCLEOTIDE SEQUENCE</scope>
</reference>
<name>T0Y7P4_9ZZZZ</name>
<dbReference type="PANTHER" id="PTHR45339">
    <property type="entry name" value="HYBRID SIGNAL TRANSDUCTION HISTIDINE KINASE J"/>
    <property type="match status" value="1"/>
</dbReference>
<organism evidence="4">
    <name type="scientific">mine drainage metagenome</name>
    <dbReference type="NCBI Taxonomy" id="410659"/>
    <lineage>
        <taxon>unclassified sequences</taxon>
        <taxon>metagenomes</taxon>
        <taxon>ecological metagenomes</taxon>
    </lineage>
</organism>
<accession>T0Y7P4</accession>
<sequence length="125" mass="14288">RLLLVEDSEDNRFLLQRYLRSTACRIDTAENGKVAVDKYKVAPYDLVLMDLQMPFMDGYAATRAIREYERERQLKPTPIIALSAYAIKEEVEKSMEAGCDAHITKPVEKAKLFEILTQYGKKAVA</sequence>